<keyword evidence="1" id="KW-0479">Metal-binding</keyword>
<dbReference type="InterPro" id="IPR036869">
    <property type="entry name" value="J_dom_sf"/>
</dbReference>
<keyword evidence="2" id="KW-0677">Repeat</keyword>
<dbReference type="EMBL" id="PFFQ01000021">
    <property type="protein sequence ID" value="PIW17727.1"/>
    <property type="molecule type" value="Genomic_DNA"/>
</dbReference>
<sequence length="312" mass="35450">MRTGFIDYYQTLGLDKKASADEIKKAYRKLARKYHPDVNPNNEGASRKFKQVNEANEVLSDPDKRKKYDTYGEQWQHADQIEQMRRHQGQGQQYTYNTDFGDGFSDFFHSVFGSMFGNNPFAGGGNPFAGGGPRPGQNRRPAKGQDYETEVQLTLEDLLHDHKRTLTIDGRQIRLTIPAGVPDGQTIRVRNQGGEGGPGTEKGDLYVTFRVRSHPSLERKEADLHLKLDLDLYTAILGGELEIRTLEGSLRLKIRPGTQNGTRMRLREKGLPVYKNNTQRGDLFVNLEVRLPEELSAEEKELFEKLAALRKK</sequence>
<dbReference type="PROSITE" id="PS50076">
    <property type="entry name" value="DNAJ_2"/>
    <property type="match status" value="1"/>
</dbReference>
<dbReference type="SUPFAM" id="SSF46565">
    <property type="entry name" value="Chaperone J-domain"/>
    <property type="match status" value="1"/>
</dbReference>
<dbReference type="PANTHER" id="PTHR43096">
    <property type="entry name" value="DNAJ HOMOLOG 1, MITOCHONDRIAL-RELATED"/>
    <property type="match status" value="1"/>
</dbReference>
<dbReference type="Pfam" id="PF01556">
    <property type="entry name" value="DnaJ_C"/>
    <property type="match status" value="1"/>
</dbReference>
<dbReference type="FunFam" id="2.60.260.20:FF:000005">
    <property type="entry name" value="Chaperone protein dnaJ 1, mitochondrial"/>
    <property type="match status" value="1"/>
</dbReference>
<accession>A0A2M7G6Q5</accession>
<reference evidence="8 9" key="1">
    <citation type="submission" date="2017-09" db="EMBL/GenBank/DDBJ databases">
        <title>Depth-based differentiation of microbial function through sediment-hosted aquifers and enrichment of novel symbionts in the deep terrestrial subsurface.</title>
        <authorList>
            <person name="Probst A.J."/>
            <person name="Ladd B."/>
            <person name="Jarett J.K."/>
            <person name="Geller-Mcgrath D.E."/>
            <person name="Sieber C.M."/>
            <person name="Emerson J.B."/>
            <person name="Anantharaman K."/>
            <person name="Thomas B.C."/>
            <person name="Malmstrom R."/>
            <person name="Stieglmeier M."/>
            <person name="Klingl A."/>
            <person name="Woyke T."/>
            <person name="Ryan C.M."/>
            <person name="Banfield J.F."/>
        </authorList>
    </citation>
    <scope>NUCLEOTIDE SEQUENCE [LARGE SCALE GENOMIC DNA]</scope>
    <source>
        <strain evidence="8">CG17_big_fil_post_rev_8_21_14_2_50_48_46</strain>
    </source>
</reference>
<dbReference type="AlphaFoldDB" id="A0A2M7G6Q5"/>
<dbReference type="CDD" id="cd10747">
    <property type="entry name" value="DnaJ_C"/>
    <property type="match status" value="1"/>
</dbReference>
<dbReference type="InterPro" id="IPR008971">
    <property type="entry name" value="HSP40/DnaJ_pept-bd"/>
</dbReference>
<feature type="region of interest" description="Disordered" evidence="6">
    <location>
        <begin position="124"/>
        <end position="143"/>
    </location>
</feature>
<evidence type="ECO:0000313" key="9">
    <source>
        <dbReference type="Proteomes" id="UP000231019"/>
    </source>
</evidence>
<dbReference type="Gene3D" id="1.10.287.110">
    <property type="entry name" value="DnaJ domain"/>
    <property type="match status" value="1"/>
</dbReference>
<feature type="domain" description="J" evidence="7">
    <location>
        <begin position="7"/>
        <end position="72"/>
    </location>
</feature>
<keyword evidence="4" id="KW-0862">Zinc</keyword>
<evidence type="ECO:0000256" key="5">
    <source>
        <dbReference type="ARBA" id="ARBA00023186"/>
    </source>
</evidence>
<evidence type="ECO:0000256" key="4">
    <source>
        <dbReference type="ARBA" id="ARBA00022833"/>
    </source>
</evidence>
<name>A0A2M7G6Q5_9BACT</name>
<dbReference type="CDD" id="cd06257">
    <property type="entry name" value="DnaJ"/>
    <property type="match status" value="1"/>
</dbReference>
<evidence type="ECO:0000256" key="6">
    <source>
        <dbReference type="SAM" id="MobiDB-lite"/>
    </source>
</evidence>
<dbReference type="Pfam" id="PF00226">
    <property type="entry name" value="DnaJ"/>
    <property type="match status" value="1"/>
</dbReference>
<dbReference type="GO" id="GO:0042026">
    <property type="term" value="P:protein refolding"/>
    <property type="evidence" value="ECO:0007669"/>
    <property type="project" value="TreeGrafter"/>
</dbReference>
<comment type="caution">
    <text evidence="8">The sequence shown here is derived from an EMBL/GenBank/DDBJ whole genome shotgun (WGS) entry which is preliminary data.</text>
</comment>
<dbReference type="PANTHER" id="PTHR43096:SF52">
    <property type="entry name" value="DNAJ HOMOLOG 1, MITOCHONDRIAL-RELATED"/>
    <property type="match status" value="1"/>
</dbReference>
<dbReference type="Gene3D" id="2.60.260.20">
    <property type="entry name" value="Urease metallochaperone UreE, N-terminal domain"/>
    <property type="match status" value="2"/>
</dbReference>
<dbReference type="GO" id="GO:0008270">
    <property type="term" value="F:zinc ion binding"/>
    <property type="evidence" value="ECO:0007669"/>
    <property type="project" value="UniProtKB-KW"/>
</dbReference>
<proteinExistence type="predicted"/>
<dbReference type="PRINTS" id="PR00625">
    <property type="entry name" value="JDOMAIN"/>
</dbReference>
<protein>
    <submittedName>
        <fullName evidence="8">Molecular chaperone DnaJ</fullName>
    </submittedName>
</protein>
<evidence type="ECO:0000256" key="1">
    <source>
        <dbReference type="ARBA" id="ARBA00022723"/>
    </source>
</evidence>
<keyword evidence="3" id="KW-0863">Zinc-finger</keyword>
<dbReference type="Proteomes" id="UP000231019">
    <property type="component" value="Unassembled WGS sequence"/>
</dbReference>
<keyword evidence="5" id="KW-0143">Chaperone</keyword>
<organism evidence="8 9">
    <name type="scientific">bacterium (Candidatus Blackallbacteria) CG17_big_fil_post_rev_8_21_14_2_50_48_46</name>
    <dbReference type="NCBI Taxonomy" id="2014261"/>
    <lineage>
        <taxon>Bacteria</taxon>
        <taxon>Candidatus Blackallbacteria</taxon>
    </lineage>
</organism>
<gene>
    <name evidence="8" type="ORF">COW36_07720</name>
</gene>
<feature type="compositionally biased region" description="Gly residues" evidence="6">
    <location>
        <begin position="124"/>
        <end position="134"/>
    </location>
</feature>
<feature type="region of interest" description="Disordered" evidence="6">
    <location>
        <begin position="184"/>
        <end position="203"/>
    </location>
</feature>
<evidence type="ECO:0000256" key="2">
    <source>
        <dbReference type="ARBA" id="ARBA00022737"/>
    </source>
</evidence>
<dbReference type="GO" id="GO:0005737">
    <property type="term" value="C:cytoplasm"/>
    <property type="evidence" value="ECO:0007669"/>
    <property type="project" value="TreeGrafter"/>
</dbReference>
<dbReference type="GO" id="GO:0051082">
    <property type="term" value="F:unfolded protein binding"/>
    <property type="evidence" value="ECO:0007669"/>
    <property type="project" value="InterPro"/>
</dbReference>
<evidence type="ECO:0000313" key="8">
    <source>
        <dbReference type="EMBL" id="PIW17727.1"/>
    </source>
</evidence>
<dbReference type="InterPro" id="IPR018253">
    <property type="entry name" value="DnaJ_domain_CS"/>
</dbReference>
<dbReference type="SMART" id="SM00271">
    <property type="entry name" value="DnaJ"/>
    <property type="match status" value="1"/>
</dbReference>
<dbReference type="InterPro" id="IPR001623">
    <property type="entry name" value="DnaJ_domain"/>
</dbReference>
<evidence type="ECO:0000256" key="3">
    <source>
        <dbReference type="ARBA" id="ARBA00022771"/>
    </source>
</evidence>
<dbReference type="PROSITE" id="PS00636">
    <property type="entry name" value="DNAJ_1"/>
    <property type="match status" value="1"/>
</dbReference>
<dbReference type="SUPFAM" id="SSF49493">
    <property type="entry name" value="HSP40/DnaJ peptide-binding domain"/>
    <property type="match status" value="2"/>
</dbReference>
<evidence type="ECO:0000259" key="7">
    <source>
        <dbReference type="PROSITE" id="PS50076"/>
    </source>
</evidence>
<dbReference type="InterPro" id="IPR002939">
    <property type="entry name" value="DnaJ_C"/>
</dbReference>